<keyword evidence="2" id="KW-1185">Reference proteome</keyword>
<proteinExistence type="predicted"/>
<comment type="caution">
    <text evidence="1">The sequence shown here is derived from an EMBL/GenBank/DDBJ whole genome shotgun (WGS) entry which is preliminary data.</text>
</comment>
<dbReference type="RefSeq" id="WP_240947574.1">
    <property type="nucleotide sequence ID" value="NZ_BOON01000005.1"/>
</dbReference>
<reference evidence="1" key="1">
    <citation type="submission" date="2021-01" db="EMBL/GenBank/DDBJ databases">
        <title>Whole genome shotgun sequence of Planosporangium mesophilum NBRC 109066.</title>
        <authorList>
            <person name="Komaki H."/>
            <person name="Tamura T."/>
        </authorList>
    </citation>
    <scope>NUCLEOTIDE SEQUENCE</scope>
    <source>
        <strain evidence="1">NBRC 109066</strain>
    </source>
</reference>
<dbReference type="InterPro" id="IPR010838">
    <property type="entry name" value="DUF1444"/>
</dbReference>
<dbReference type="AlphaFoldDB" id="A0A8J3T5P4"/>
<evidence type="ECO:0000313" key="2">
    <source>
        <dbReference type="Proteomes" id="UP000599074"/>
    </source>
</evidence>
<name>A0A8J3T5P4_9ACTN</name>
<protein>
    <recommendedName>
        <fullName evidence="3">DUF1444 domain-containing protein</fullName>
    </recommendedName>
</protein>
<evidence type="ECO:0000313" key="1">
    <source>
        <dbReference type="EMBL" id="GII20995.1"/>
    </source>
</evidence>
<dbReference type="Pfam" id="PF07285">
    <property type="entry name" value="DUF1444"/>
    <property type="match status" value="1"/>
</dbReference>
<gene>
    <name evidence="1" type="ORF">Pme01_05920</name>
</gene>
<dbReference type="Proteomes" id="UP000599074">
    <property type="component" value="Unassembled WGS sequence"/>
</dbReference>
<accession>A0A8J3T5P4</accession>
<dbReference type="EMBL" id="BOON01000005">
    <property type="protein sequence ID" value="GII20995.1"/>
    <property type="molecule type" value="Genomic_DNA"/>
</dbReference>
<sequence length="185" mass="20107">MRAATGYRASVHVTSTTFLPLLAPAAEDPSGDPAAPVLDEFTGDLAIAYSFGPPYGQRLVNWLDLDSLGLSRRALRNQAAENLDARIDTVRVHGRPPTLMLAFDGIESSLLLVDRLWGRLAADVAGDLVVGVPARDVVIVTGSESQPGLDAAKRTVERVFFAGDQYLLTRELLVRRDSGWETYEK</sequence>
<evidence type="ECO:0008006" key="3">
    <source>
        <dbReference type="Google" id="ProtNLM"/>
    </source>
</evidence>
<organism evidence="1 2">
    <name type="scientific">Planosporangium mesophilum</name>
    <dbReference type="NCBI Taxonomy" id="689768"/>
    <lineage>
        <taxon>Bacteria</taxon>
        <taxon>Bacillati</taxon>
        <taxon>Actinomycetota</taxon>
        <taxon>Actinomycetes</taxon>
        <taxon>Micromonosporales</taxon>
        <taxon>Micromonosporaceae</taxon>
        <taxon>Planosporangium</taxon>
    </lineage>
</organism>